<feature type="domain" description="Aldehyde dehydrogenase" evidence="8">
    <location>
        <begin position="14"/>
        <end position="461"/>
    </location>
</feature>
<keyword evidence="2 7" id="KW-0560">Oxidoreductase</keyword>
<reference evidence="10" key="3">
    <citation type="submission" date="2018-01" db="EMBL/GenBank/DDBJ databases">
        <authorList>
            <person name="Gaut B.S."/>
            <person name="Morton B.R."/>
            <person name="Clegg M.T."/>
            <person name="Duvall M.R."/>
        </authorList>
    </citation>
    <scope>NUCLEOTIDE SEQUENCE</scope>
    <source>
        <strain evidence="10">ATCC BAA-2683</strain>
    </source>
</reference>
<evidence type="ECO:0000313" key="10">
    <source>
        <dbReference type="EMBL" id="PQM47991.1"/>
    </source>
</evidence>
<name>A0A1S1NUD8_9MYCO</name>
<protein>
    <recommendedName>
        <fullName evidence="4">Putative succinate-semialdehyde dehydrogenase [NADP(+)] 2</fullName>
        <ecNumber evidence="3">1.2.1.79</ecNumber>
    </recommendedName>
</protein>
<dbReference type="SUPFAM" id="SSF53720">
    <property type="entry name" value="ALDH-like"/>
    <property type="match status" value="1"/>
</dbReference>
<evidence type="ECO:0000256" key="1">
    <source>
        <dbReference type="ARBA" id="ARBA00009986"/>
    </source>
</evidence>
<dbReference type="Proteomes" id="UP000238296">
    <property type="component" value="Unassembled WGS sequence"/>
</dbReference>
<dbReference type="EMBL" id="PPEA01000254">
    <property type="protein sequence ID" value="PQM47991.1"/>
    <property type="molecule type" value="Genomic_DNA"/>
</dbReference>
<sequence length="466" mass="48664">MATMTINGNSVRGQSTYDVINPATGNVQAQAPDCSAEQLNEALEAAEAAGKSWRTNEDERRKAMLRLADAVAAAREDLKTALIAETGKPTSLAATEPDICVAWLQVFAGMEFPRRVLQDDSNALIEVAHRPIGVVGAITPWNFPLGLAMWKIAPALLAGNTVVVKPSPFTPMATLLLGEIMGEVLPPGVVNVVSGGDDLGRALVAHRLPRKITFTGSVSGGKSVAATAGADLKRLTLELGGNDAAIVLPDADLASVVPKILDTAFFNTGQACALPKRVYVPDSLYVEAVEAFGAGAAGIAVGDPTDANTQMGPLSTRPQFERVKGLAEDAVARGARVVTGGSAISGPGYYFQPTILADITEGVAVVDEEQFGPVLPILRYSRIDDAVERANRTMYGLCGSVWGADEDTARDIAGHLECGTTFVNTHAALLPTVPFGGAKWSGVGVENGVDGLVAFTEPQVVHTARD</sequence>
<dbReference type="InterPro" id="IPR016161">
    <property type="entry name" value="Ald_DH/histidinol_DH"/>
</dbReference>
<dbReference type="EMBL" id="MLQM01000001">
    <property type="protein sequence ID" value="OHV06914.1"/>
    <property type="molecule type" value="Genomic_DNA"/>
</dbReference>
<evidence type="ECO:0000256" key="6">
    <source>
        <dbReference type="PROSITE-ProRule" id="PRU10007"/>
    </source>
</evidence>
<evidence type="ECO:0000256" key="7">
    <source>
        <dbReference type="RuleBase" id="RU003345"/>
    </source>
</evidence>
<accession>A0A1S1NUD8</accession>
<evidence type="ECO:0000256" key="4">
    <source>
        <dbReference type="ARBA" id="ARBA00039663"/>
    </source>
</evidence>
<dbReference type="Gene3D" id="3.40.605.10">
    <property type="entry name" value="Aldehyde Dehydrogenase, Chain A, domain 1"/>
    <property type="match status" value="1"/>
</dbReference>
<organism evidence="9 11">
    <name type="scientific">Mycobacterium talmoniae</name>
    <dbReference type="NCBI Taxonomy" id="1858794"/>
    <lineage>
        <taxon>Bacteria</taxon>
        <taxon>Bacillati</taxon>
        <taxon>Actinomycetota</taxon>
        <taxon>Actinomycetes</taxon>
        <taxon>Mycobacteriales</taxon>
        <taxon>Mycobacteriaceae</taxon>
        <taxon>Mycobacterium</taxon>
    </lineage>
</organism>
<reference evidence="10 12" key="2">
    <citation type="journal article" date="2017" name="Int. J. Syst. Evol. Microbiol.">
        <title>Mycobacterium talmoniae sp. nov., a slowly growing mycobacterium isolated from human respiratory samples.</title>
        <authorList>
            <person name="Davidson R.M."/>
            <person name="DeGroote M.A."/>
            <person name="Marola J.L."/>
            <person name="Buss S."/>
            <person name="Jones V."/>
            <person name="McNeil M.R."/>
            <person name="Freifeld A.G."/>
            <person name="Elaine Epperson L."/>
            <person name="Hasan N.A."/>
            <person name="Jackson M."/>
            <person name="Iwen P.C."/>
            <person name="Salfinger M."/>
            <person name="Strong M."/>
        </authorList>
    </citation>
    <scope>NUCLEOTIDE SEQUENCE [LARGE SCALE GENOMIC DNA]</scope>
    <source>
        <strain evidence="10 12">ATCC BAA-2683</strain>
    </source>
</reference>
<evidence type="ECO:0000313" key="9">
    <source>
        <dbReference type="EMBL" id="OHV06914.1"/>
    </source>
</evidence>
<dbReference type="FunFam" id="3.40.605.10:FF:000007">
    <property type="entry name" value="NAD/NADP-dependent betaine aldehyde dehydrogenase"/>
    <property type="match status" value="1"/>
</dbReference>
<dbReference type="InterPro" id="IPR015590">
    <property type="entry name" value="Aldehyde_DH_dom"/>
</dbReference>
<gene>
    <name evidence="10" type="primary">aldA_1</name>
    <name evidence="9" type="ORF">BKN37_00285</name>
    <name evidence="10" type="ORF">C1Y40_01814</name>
</gene>
<dbReference type="InterPro" id="IPR029510">
    <property type="entry name" value="Ald_DH_CS_GLU"/>
</dbReference>
<keyword evidence="11" id="KW-1185">Reference proteome</keyword>
<dbReference type="PROSITE" id="PS00687">
    <property type="entry name" value="ALDEHYDE_DEHYDR_GLU"/>
    <property type="match status" value="1"/>
</dbReference>
<dbReference type="FunFam" id="3.40.309.10:FF:000009">
    <property type="entry name" value="Aldehyde dehydrogenase A"/>
    <property type="match status" value="1"/>
</dbReference>
<evidence type="ECO:0000259" key="8">
    <source>
        <dbReference type="Pfam" id="PF00171"/>
    </source>
</evidence>
<dbReference type="Gene3D" id="3.40.309.10">
    <property type="entry name" value="Aldehyde Dehydrogenase, Chain A, domain 2"/>
    <property type="match status" value="1"/>
</dbReference>
<dbReference type="InterPro" id="IPR044086">
    <property type="entry name" value="LUC3-like"/>
</dbReference>
<dbReference type="GO" id="GO:0036243">
    <property type="term" value="F:succinate-semialdehyde dehydrogenase (NADP+) activity"/>
    <property type="evidence" value="ECO:0007669"/>
    <property type="project" value="UniProtKB-EC"/>
</dbReference>
<feature type="active site" evidence="6">
    <location>
        <position position="238"/>
    </location>
</feature>
<evidence type="ECO:0000256" key="5">
    <source>
        <dbReference type="ARBA" id="ARBA00048559"/>
    </source>
</evidence>
<dbReference type="EC" id="1.2.1.79" evidence="3"/>
<reference evidence="9 11" key="1">
    <citation type="submission" date="2016-10" db="EMBL/GenBank/DDBJ databases">
        <title>Genome sequence of Mycobacterium talmonii.</title>
        <authorList>
            <person name="Greninger A.L."/>
            <person name="Elliott B."/>
            <person name="Vasireddy S."/>
            <person name="Vasireddy R."/>
        </authorList>
    </citation>
    <scope>NUCLEOTIDE SEQUENCE [LARGE SCALE GENOMIC DNA]</scope>
    <source>
        <strain evidence="9">MO-5499</strain>
        <strain evidence="11">NE-TNMC-100812</strain>
    </source>
</reference>
<dbReference type="AlphaFoldDB" id="A0A1S1NUD8"/>
<evidence type="ECO:0000256" key="3">
    <source>
        <dbReference type="ARBA" id="ARBA00039122"/>
    </source>
</evidence>
<dbReference type="PANTHER" id="PTHR11699">
    <property type="entry name" value="ALDEHYDE DEHYDROGENASE-RELATED"/>
    <property type="match status" value="1"/>
</dbReference>
<evidence type="ECO:0000313" key="11">
    <source>
        <dbReference type="Proteomes" id="UP000179734"/>
    </source>
</evidence>
<dbReference type="CDD" id="cd07106">
    <property type="entry name" value="ALDH_AldA-AAD23400"/>
    <property type="match status" value="1"/>
</dbReference>
<dbReference type="Proteomes" id="UP000179734">
    <property type="component" value="Unassembled WGS sequence"/>
</dbReference>
<proteinExistence type="inferred from homology"/>
<evidence type="ECO:0000256" key="2">
    <source>
        <dbReference type="ARBA" id="ARBA00023002"/>
    </source>
</evidence>
<comment type="caution">
    <text evidence="9">The sequence shown here is derived from an EMBL/GenBank/DDBJ whole genome shotgun (WGS) entry which is preliminary data.</text>
</comment>
<dbReference type="InterPro" id="IPR016162">
    <property type="entry name" value="Ald_DH_N"/>
</dbReference>
<dbReference type="InterPro" id="IPR016163">
    <property type="entry name" value="Ald_DH_C"/>
</dbReference>
<comment type="catalytic activity">
    <reaction evidence="5">
        <text>succinate semialdehyde + NADP(+) + H2O = succinate + NADPH + 2 H(+)</text>
        <dbReference type="Rhea" id="RHEA:13213"/>
        <dbReference type="ChEBI" id="CHEBI:15377"/>
        <dbReference type="ChEBI" id="CHEBI:15378"/>
        <dbReference type="ChEBI" id="CHEBI:30031"/>
        <dbReference type="ChEBI" id="CHEBI:57706"/>
        <dbReference type="ChEBI" id="CHEBI:57783"/>
        <dbReference type="ChEBI" id="CHEBI:58349"/>
        <dbReference type="EC" id="1.2.1.79"/>
    </reaction>
</comment>
<comment type="similarity">
    <text evidence="1 7">Belongs to the aldehyde dehydrogenase family.</text>
</comment>
<dbReference type="Pfam" id="PF00171">
    <property type="entry name" value="Aldedh"/>
    <property type="match status" value="1"/>
</dbReference>
<evidence type="ECO:0000313" key="12">
    <source>
        <dbReference type="Proteomes" id="UP000238296"/>
    </source>
</evidence>